<dbReference type="Proteomes" id="UP000664203">
    <property type="component" value="Unassembled WGS sequence"/>
</dbReference>
<organism evidence="1 2">
    <name type="scientific">Alectoria fallacina</name>
    <dbReference type="NCBI Taxonomy" id="1903189"/>
    <lineage>
        <taxon>Eukaryota</taxon>
        <taxon>Fungi</taxon>
        <taxon>Dikarya</taxon>
        <taxon>Ascomycota</taxon>
        <taxon>Pezizomycotina</taxon>
        <taxon>Lecanoromycetes</taxon>
        <taxon>OSLEUM clade</taxon>
        <taxon>Lecanoromycetidae</taxon>
        <taxon>Lecanorales</taxon>
        <taxon>Lecanorineae</taxon>
        <taxon>Parmeliaceae</taxon>
        <taxon>Alectoria</taxon>
    </lineage>
</organism>
<reference evidence="1" key="1">
    <citation type="submission" date="2021-03" db="EMBL/GenBank/DDBJ databases">
        <authorList>
            <person name="Tagirdzhanova G."/>
        </authorList>
    </citation>
    <scope>NUCLEOTIDE SEQUENCE</scope>
</reference>
<accession>A0A8H3G0Y8</accession>
<evidence type="ECO:0000313" key="1">
    <source>
        <dbReference type="EMBL" id="CAF9934579.1"/>
    </source>
</evidence>
<dbReference type="AlphaFoldDB" id="A0A8H3G0Y8"/>
<evidence type="ECO:0000313" key="2">
    <source>
        <dbReference type="Proteomes" id="UP000664203"/>
    </source>
</evidence>
<protein>
    <submittedName>
        <fullName evidence="1">Uncharacterized protein</fullName>
    </submittedName>
</protein>
<name>A0A8H3G0Y8_9LECA</name>
<dbReference type="EMBL" id="CAJPDR010000382">
    <property type="protein sequence ID" value="CAF9934579.1"/>
    <property type="molecule type" value="Genomic_DNA"/>
</dbReference>
<keyword evidence="2" id="KW-1185">Reference proteome</keyword>
<sequence>MFSLGSEETPRVEVSNALWWTGIDLNRAAASGADEYYPTPDADLKQFSSSGDDMLFQEAAVLINHQELICCCGKGSSSAEAPDMDSNFKTQDY</sequence>
<proteinExistence type="predicted"/>
<gene>
    <name evidence="1" type="ORF">ALECFALPRED_006034</name>
</gene>
<comment type="caution">
    <text evidence="1">The sequence shown here is derived from an EMBL/GenBank/DDBJ whole genome shotgun (WGS) entry which is preliminary data.</text>
</comment>